<proteinExistence type="predicted"/>
<name>A0A9P7FMR1_9AGAR</name>
<dbReference type="AlphaFoldDB" id="A0A9P7FMR1"/>
<dbReference type="Proteomes" id="UP000717328">
    <property type="component" value="Unassembled WGS sequence"/>
</dbReference>
<protein>
    <submittedName>
        <fullName evidence="1">Uncharacterized protein</fullName>
    </submittedName>
</protein>
<gene>
    <name evidence="1" type="ORF">H0H81_005107</name>
</gene>
<dbReference type="EMBL" id="JABCKI010007005">
    <property type="protein sequence ID" value="KAG5633815.1"/>
    <property type="molecule type" value="Genomic_DNA"/>
</dbReference>
<dbReference type="OrthoDB" id="2821498at2759"/>
<accession>A0A9P7FMR1</accession>
<sequence length="164" mass="18714">MSVAQETQKAYTTRSRAKDHDAILVQKALMSPEVDLLWKSAIRGVWKAIYVIDVIADFATYEPADEDAVEAVNYGSGAPPDFKLDFGKGWTSSQWNKLILQKIYKDLLESRQSHGGWNLPDVSEDYVMSMLRGQLKRSREAWAEMQPRFSFETVDFEGEEDTVK</sequence>
<evidence type="ECO:0000313" key="1">
    <source>
        <dbReference type="EMBL" id="KAG5633815.1"/>
    </source>
</evidence>
<reference evidence="1" key="2">
    <citation type="submission" date="2021-10" db="EMBL/GenBank/DDBJ databases">
        <title>Phylogenomics reveals ancestral predisposition of the termite-cultivated fungus Termitomyces towards a domesticated lifestyle.</title>
        <authorList>
            <person name="Auxier B."/>
            <person name="Grum-Grzhimaylo A."/>
            <person name="Cardenas M.E."/>
            <person name="Lodge J.D."/>
            <person name="Laessoe T."/>
            <person name="Pedersen O."/>
            <person name="Smith M.E."/>
            <person name="Kuyper T.W."/>
            <person name="Franco-Molano E.A."/>
            <person name="Baroni T.J."/>
            <person name="Aanen D.K."/>
        </authorList>
    </citation>
    <scope>NUCLEOTIDE SEQUENCE</scope>
    <source>
        <strain evidence="1">D49</strain>
    </source>
</reference>
<keyword evidence="2" id="KW-1185">Reference proteome</keyword>
<evidence type="ECO:0000313" key="2">
    <source>
        <dbReference type="Proteomes" id="UP000717328"/>
    </source>
</evidence>
<reference evidence="1" key="1">
    <citation type="submission" date="2021-02" db="EMBL/GenBank/DDBJ databases">
        <authorList>
            <person name="Nieuwenhuis M."/>
            <person name="Van De Peppel L.J.J."/>
        </authorList>
    </citation>
    <scope>NUCLEOTIDE SEQUENCE</scope>
    <source>
        <strain evidence="1">D49</strain>
    </source>
</reference>
<comment type="caution">
    <text evidence="1">The sequence shown here is derived from an EMBL/GenBank/DDBJ whole genome shotgun (WGS) entry which is preliminary data.</text>
</comment>
<organism evidence="1 2">
    <name type="scientific">Sphagnurus paluster</name>
    <dbReference type="NCBI Taxonomy" id="117069"/>
    <lineage>
        <taxon>Eukaryota</taxon>
        <taxon>Fungi</taxon>
        <taxon>Dikarya</taxon>
        <taxon>Basidiomycota</taxon>
        <taxon>Agaricomycotina</taxon>
        <taxon>Agaricomycetes</taxon>
        <taxon>Agaricomycetidae</taxon>
        <taxon>Agaricales</taxon>
        <taxon>Tricholomatineae</taxon>
        <taxon>Lyophyllaceae</taxon>
        <taxon>Sphagnurus</taxon>
    </lineage>
</organism>